<dbReference type="GeneID" id="113506043"/>
<evidence type="ECO:0000313" key="2">
    <source>
        <dbReference type="RefSeq" id="XP_026744705.1"/>
    </source>
</evidence>
<organism evidence="1 2">
    <name type="scientific">Trichoplusia ni</name>
    <name type="common">Cabbage looper</name>
    <dbReference type="NCBI Taxonomy" id="7111"/>
    <lineage>
        <taxon>Eukaryota</taxon>
        <taxon>Metazoa</taxon>
        <taxon>Ecdysozoa</taxon>
        <taxon>Arthropoda</taxon>
        <taxon>Hexapoda</taxon>
        <taxon>Insecta</taxon>
        <taxon>Pterygota</taxon>
        <taxon>Neoptera</taxon>
        <taxon>Endopterygota</taxon>
        <taxon>Lepidoptera</taxon>
        <taxon>Glossata</taxon>
        <taxon>Ditrysia</taxon>
        <taxon>Noctuoidea</taxon>
        <taxon>Noctuidae</taxon>
        <taxon>Plusiinae</taxon>
        <taxon>Trichoplusia</taxon>
    </lineage>
</organism>
<dbReference type="Proteomes" id="UP000322000">
    <property type="component" value="Chromosome 28"/>
</dbReference>
<dbReference type="PANTHER" id="PTHR11505">
    <property type="entry name" value="L1 TRANSPOSABLE ELEMENT-RELATED"/>
    <property type="match status" value="1"/>
</dbReference>
<dbReference type="InterPro" id="IPR004244">
    <property type="entry name" value="Transposase_22"/>
</dbReference>
<reference evidence="2" key="1">
    <citation type="submission" date="2025-08" db="UniProtKB">
        <authorList>
            <consortium name="RefSeq"/>
        </authorList>
    </citation>
    <scope>IDENTIFICATION</scope>
</reference>
<name>A0A7E5WV42_TRINI</name>
<dbReference type="KEGG" id="tnl:113506043"/>
<gene>
    <name evidence="2" type="primary">LOC113506043</name>
</gene>
<dbReference type="RefSeq" id="XP_026744705.1">
    <property type="nucleotide sequence ID" value="XM_026888904.1"/>
</dbReference>
<dbReference type="AlphaFoldDB" id="A0A7E5WV42"/>
<sequence>MYKCAVCYSDFNDGVKCSACGNNLDFNCANISESGWRKLGVERRAVWKCSSCKGLSPTPTPVATKEHISLESLMREIREIKLKLTDLPALIENVRSIKDEVLSLRASCDYSSARIEEFDDKMAIVESTVTEVQQKQGLLESALAEVQGQVYNSEQRSRLNNVEIKGVPQSKDENLFQIIDKISAKAGYNLPKTQINYVSRVPSYNSKEKSIIVSFINRYVKEEFIASARALKIIKAEDLGFQDKDGKIFVNDHLTSDTKLLLNKVRQIAKEKKYSFV</sequence>
<proteinExistence type="predicted"/>
<keyword evidence="1" id="KW-1185">Reference proteome</keyword>
<dbReference type="OrthoDB" id="5989141at2759"/>
<protein>
    <submittedName>
        <fullName evidence="2">Uncharacterized protein LOC113506043</fullName>
    </submittedName>
</protein>
<dbReference type="InParanoid" id="A0A7E5WV42"/>
<evidence type="ECO:0000313" key="1">
    <source>
        <dbReference type="Proteomes" id="UP000322000"/>
    </source>
</evidence>
<accession>A0A7E5WV42</accession>